<dbReference type="Proteomes" id="UP000199345">
    <property type="component" value="Unassembled WGS sequence"/>
</dbReference>
<dbReference type="EMBL" id="FOIA01000060">
    <property type="protein sequence ID" value="SET67743.1"/>
    <property type="molecule type" value="Genomic_DNA"/>
</dbReference>
<dbReference type="PANTHER" id="PTHR43355:SF2">
    <property type="entry name" value="FLAVIN REDUCTASE (NADPH)"/>
    <property type="match status" value="1"/>
</dbReference>
<dbReference type="RefSeq" id="WP_090662055.1">
    <property type="nucleotide sequence ID" value="NZ_FOIA01000060.1"/>
</dbReference>
<dbReference type="Pfam" id="PF13460">
    <property type="entry name" value="NAD_binding_10"/>
    <property type="match status" value="1"/>
</dbReference>
<dbReference type="PANTHER" id="PTHR43355">
    <property type="entry name" value="FLAVIN REDUCTASE (NADPH)"/>
    <property type="match status" value="1"/>
</dbReference>
<organism evidence="2 3">
    <name type="scientific">Nitrosomonas marina</name>
    <dbReference type="NCBI Taxonomy" id="917"/>
    <lineage>
        <taxon>Bacteria</taxon>
        <taxon>Pseudomonadati</taxon>
        <taxon>Pseudomonadota</taxon>
        <taxon>Betaproteobacteria</taxon>
        <taxon>Nitrosomonadales</taxon>
        <taxon>Nitrosomonadaceae</taxon>
        <taxon>Nitrosomonas</taxon>
    </lineage>
</organism>
<dbReference type="GO" id="GO:0016646">
    <property type="term" value="F:oxidoreductase activity, acting on the CH-NH group of donors, NAD or NADP as acceptor"/>
    <property type="evidence" value="ECO:0007669"/>
    <property type="project" value="TreeGrafter"/>
</dbReference>
<accession>A0A1I0GAC8</accession>
<protein>
    <submittedName>
        <fullName evidence="2">Putative NADH-flavin reductase</fullName>
    </submittedName>
</protein>
<gene>
    <name evidence="2" type="ORF">SAMN05216326_1605</name>
</gene>
<keyword evidence="3" id="KW-1185">Reference proteome</keyword>
<evidence type="ECO:0000259" key="1">
    <source>
        <dbReference type="Pfam" id="PF13460"/>
    </source>
</evidence>
<dbReference type="OrthoDB" id="5292533at2"/>
<evidence type="ECO:0000313" key="3">
    <source>
        <dbReference type="Proteomes" id="UP000199345"/>
    </source>
</evidence>
<feature type="domain" description="NAD(P)-binding" evidence="1">
    <location>
        <begin position="16"/>
        <end position="200"/>
    </location>
</feature>
<dbReference type="InterPro" id="IPR051606">
    <property type="entry name" value="Polyketide_Oxido-like"/>
</dbReference>
<evidence type="ECO:0000313" key="2">
    <source>
        <dbReference type="EMBL" id="SET67743.1"/>
    </source>
</evidence>
<dbReference type="InterPro" id="IPR036291">
    <property type="entry name" value="NAD(P)-bd_dom_sf"/>
</dbReference>
<reference evidence="3" key="1">
    <citation type="submission" date="2016-10" db="EMBL/GenBank/DDBJ databases">
        <authorList>
            <person name="Varghese N."/>
            <person name="Submissions S."/>
        </authorList>
    </citation>
    <scope>NUCLEOTIDE SEQUENCE [LARGE SCALE GENOMIC DNA]</scope>
    <source>
        <strain evidence="3">Nm71</strain>
    </source>
</reference>
<dbReference type="AlphaFoldDB" id="A0A1I0GAC8"/>
<sequence length="214" mass="23044">MCWAKELGHTKILLLGANGRTGRGILNLALEAGDDVTAVVRSKDKLADIDHPNLNVLAGDVCEPEALQQILPGHDVVISTLGPRSPTKAACRIYSDSAVAVVDSMQKCGISRLLVVSTALLFLSSKLLDRVLRFIARNNAHNASLMENTILASKLEWTIARVGFLNEKKSEEYRLAEGALPEGSNSIPRAALAHFLITEAKQSNHPCNIVGVSE</sequence>
<dbReference type="InterPro" id="IPR016040">
    <property type="entry name" value="NAD(P)-bd_dom"/>
</dbReference>
<proteinExistence type="predicted"/>
<dbReference type="SUPFAM" id="SSF51735">
    <property type="entry name" value="NAD(P)-binding Rossmann-fold domains"/>
    <property type="match status" value="1"/>
</dbReference>
<name>A0A1I0GAC8_9PROT</name>
<dbReference type="Gene3D" id="3.40.50.720">
    <property type="entry name" value="NAD(P)-binding Rossmann-like Domain"/>
    <property type="match status" value="1"/>
</dbReference>